<name>A0ABV2SCV5_9GAMM</name>
<gene>
    <name evidence="1" type="ORF">V5J35_000796</name>
</gene>
<evidence type="ECO:0000313" key="1">
    <source>
        <dbReference type="EMBL" id="MET4755604.1"/>
    </source>
</evidence>
<dbReference type="EMBL" id="JBEWTB010000002">
    <property type="protein sequence ID" value="MET4755604.1"/>
    <property type="molecule type" value="Genomic_DNA"/>
</dbReference>
<proteinExistence type="predicted"/>
<reference evidence="1 2" key="1">
    <citation type="submission" date="2024-06" db="EMBL/GenBank/DDBJ databases">
        <title>Genomic Encyclopedia of Type Strains, Phase V (KMG-V): Genome sequencing to study the core and pangenomes of soil and plant-associated prokaryotes.</title>
        <authorList>
            <person name="Whitman W."/>
        </authorList>
    </citation>
    <scope>NUCLEOTIDE SEQUENCE [LARGE SCALE GENOMIC DNA]</scope>
    <source>
        <strain evidence="1 2">NE40</strain>
    </source>
</reference>
<accession>A0ABV2SCV5</accession>
<protein>
    <submittedName>
        <fullName evidence="1">Uncharacterized protein</fullName>
    </submittedName>
</protein>
<evidence type="ECO:0000313" key="2">
    <source>
        <dbReference type="Proteomes" id="UP001549366"/>
    </source>
</evidence>
<dbReference type="Proteomes" id="UP001549366">
    <property type="component" value="Unassembled WGS sequence"/>
</dbReference>
<organism evidence="1 2">
    <name type="scientific">Endozoicomonas lisbonensis</name>
    <dbReference type="NCBI Taxonomy" id="3120522"/>
    <lineage>
        <taxon>Bacteria</taxon>
        <taxon>Pseudomonadati</taxon>
        <taxon>Pseudomonadota</taxon>
        <taxon>Gammaproteobacteria</taxon>
        <taxon>Oceanospirillales</taxon>
        <taxon>Endozoicomonadaceae</taxon>
        <taxon>Endozoicomonas</taxon>
    </lineage>
</organism>
<dbReference type="RefSeq" id="WP_354010015.1">
    <property type="nucleotide sequence ID" value="NZ_JBEWTA010000001.1"/>
</dbReference>
<comment type="caution">
    <text evidence="1">The sequence shown here is derived from an EMBL/GenBank/DDBJ whole genome shotgun (WGS) entry which is preliminary data.</text>
</comment>
<sequence length="77" mass="8741">MSIFDYEKGISERVEVVPSKDQFGGIEYKVKVDGKFLTYSQGGDQKFHYEHEAELHGRQYARGYTSASTTFGVHNMG</sequence>
<keyword evidence="2" id="KW-1185">Reference proteome</keyword>